<reference evidence="7 9" key="2">
    <citation type="submission" date="2018-06" db="EMBL/GenBank/DDBJ databases">
        <authorList>
            <consortium name="Pathogen Informatics"/>
            <person name="Doyle S."/>
        </authorList>
    </citation>
    <scope>NUCLEOTIDE SEQUENCE [LARGE SCALE GENOMIC DNA]</scope>
    <source>
        <strain evidence="7 9">NCTC12022</strain>
    </source>
</reference>
<comment type="pathway">
    <text evidence="1">Lipid metabolism; fatty acid biosynthesis.</text>
</comment>
<dbReference type="Proteomes" id="UP000251942">
    <property type="component" value="Unassembled WGS sequence"/>
</dbReference>
<dbReference type="InterPro" id="IPR014031">
    <property type="entry name" value="Ketoacyl_synth_C"/>
</dbReference>
<keyword evidence="3 4" id="KW-0808">Transferase</keyword>
<dbReference type="Proteomes" id="UP000054698">
    <property type="component" value="Unassembled WGS sequence"/>
</dbReference>
<dbReference type="EC" id="2.3.1.179" evidence="7"/>
<dbReference type="PROSITE" id="PS52004">
    <property type="entry name" value="KS3_2"/>
    <property type="match status" value="1"/>
</dbReference>
<dbReference type="Gene3D" id="3.40.47.10">
    <property type="match status" value="2"/>
</dbReference>
<proteinExistence type="inferred from homology"/>
<dbReference type="STRING" id="453.Lfee_2457"/>
<reference evidence="6 8" key="1">
    <citation type="submission" date="2015-11" db="EMBL/GenBank/DDBJ databases">
        <title>Genomic analysis of 38 Legionella species identifies large and diverse effector repertoires.</title>
        <authorList>
            <person name="Burstein D."/>
            <person name="Amaro F."/>
            <person name="Zusman T."/>
            <person name="Lifshitz Z."/>
            <person name="Cohen O."/>
            <person name="Gilbert J.A."/>
            <person name="Pupko T."/>
            <person name="Shuman H.A."/>
            <person name="Segal G."/>
        </authorList>
    </citation>
    <scope>NUCLEOTIDE SEQUENCE [LARGE SCALE GENOMIC DNA]</scope>
    <source>
        <strain evidence="6 8">WO-44C</strain>
    </source>
</reference>
<dbReference type="GO" id="GO:0006633">
    <property type="term" value="P:fatty acid biosynthetic process"/>
    <property type="evidence" value="ECO:0007669"/>
    <property type="project" value="TreeGrafter"/>
</dbReference>
<dbReference type="GO" id="GO:0004315">
    <property type="term" value="F:3-oxoacyl-[acyl-carrier-protein] synthase activity"/>
    <property type="evidence" value="ECO:0007669"/>
    <property type="project" value="UniProtKB-EC"/>
</dbReference>
<dbReference type="PANTHER" id="PTHR11712:SF336">
    <property type="entry name" value="3-OXOACYL-[ACYL-CARRIER-PROTEIN] SYNTHASE, MITOCHONDRIAL"/>
    <property type="match status" value="1"/>
</dbReference>
<dbReference type="PROSITE" id="PS51257">
    <property type="entry name" value="PROKAR_LIPOPROTEIN"/>
    <property type="match status" value="1"/>
</dbReference>
<feature type="domain" description="Ketosynthase family 3 (KS3)" evidence="5">
    <location>
        <begin position="4"/>
        <end position="423"/>
    </location>
</feature>
<protein>
    <submittedName>
        <fullName evidence="7">3-oxoacyl-ACP synthase</fullName>
        <ecNumber evidence="7">2.3.1.179</ecNumber>
        <ecNumber evidence="7">2.3.1.41</ecNumber>
    </submittedName>
</protein>
<gene>
    <name evidence="7" type="primary">fabFn</name>
    <name evidence="6" type="ORF">Lfee_2457</name>
    <name evidence="7" type="ORF">NCTC12022_01136</name>
</gene>
<dbReference type="InterPro" id="IPR020841">
    <property type="entry name" value="PKS_Beta-ketoAc_synthase_dom"/>
</dbReference>
<evidence type="ECO:0000313" key="8">
    <source>
        <dbReference type="Proteomes" id="UP000054698"/>
    </source>
</evidence>
<dbReference type="OrthoDB" id="5644892at2"/>
<dbReference type="GO" id="GO:0005829">
    <property type="term" value="C:cytosol"/>
    <property type="evidence" value="ECO:0007669"/>
    <property type="project" value="TreeGrafter"/>
</dbReference>
<keyword evidence="8" id="KW-1185">Reference proteome</keyword>
<dbReference type="PANTHER" id="PTHR11712">
    <property type="entry name" value="POLYKETIDE SYNTHASE-RELATED"/>
    <property type="match status" value="1"/>
</dbReference>
<keyword evidence="7" id="KW-0012">Acyltransferase</keyword>
<comment type="similarity">
    <text evidence="2 4">Belongs to the thiolase-like superfamily. Beta-ketoacyl-ACP synthases family.</text>
</comment>
<evidence type="ECO:0000256" key="2">
    <source>
        <dbReference type="ARBA" id="ARBA00008467"/>
    </source>
</evidence>
<name>A0A0W0TGV5_9GAMM</name>
<organism evidence="6 8">
    <name type="scientific">Legionella feeleii</name>
    <dbReference type="NCBI Taxonomy" id="453"/>
    <lineage>
        <taxon>Bacteria</taxon>
        <taxon>Pseudomonadati</taxon>
        <taxon>Pseudomonadota</taxon>
        <taxon>Gammaproteobacteria</taxon>
        <taxon>Legionellales</taxon>
        <taxon>Legionellaceae</taxon>
        <taxon>Legionella</taxon>
    </lineage>
</organism>
<dbReference type="SUPFAM" id="SSF53901">
    <property type="entry name" value="Thiolase-like"/>
    <property type="match status" value="2"/>
</dbReference>
<evidence type="ECO:0000313" key="6">
    <source>
        <dbReference type="EMBL" id="KTC94793.1"/>
    </source>
</evidence>
<dbReference type="PATRIC" id="fig|453.4.peg.2688"/>
<evidence type="ECO:0000313" key="7">
    <source>
        <dbReference type="EMBL" id="SPX60412.1"/>
    </source>
</evidence>
<dbReference type="AlphaFoldDB" id="A0A0W0TGV5"/>
<dbReference type="InterPro" id="IPR000794">
    <property type="entry name" value="Beta-ketoacyl_synthase"/>
</dbReference>
<dbReference type="InterPro" id="IPR016039">
    <property type="entry name" value="Thiolase-like"/>
</dbReference>
<accession>A0A0W0TGV5</accession>
<sequence>MSNANRVFITGLSALTACGETADSTWDALLAGQSGIGEISQWDLSTWDYRLGGELKNFQPAKMLPDRKLIKVISRQDAMGINAAMQAINHSQLLPYRETLASTESFNDQTAVYVGSPGNKYFQQYDFLPLLAKTGSDMQQFATQLFNEVHPMWLLRILPNNVLAYTGISYGFKGPNHNITNHAVSGTQAILEAYHAIRQRQAERAVVVGYDIGIEPQALFYYEKLGVMSANHLKPFDKEHDGTVLAEGAAALILESEASVQARSATCYGEIVGGLSASEASGLFSIEAEGNHLADLMSNTLETYQVNSSEVGMLVAHGNGNSKSDDSEAIAIQHVFGDNPIPVTAFKWAMGHTLCASGVLDTVLTTYALRNDCVPGIANFNQAASVCEPLNISADHRSLQGNKQAVMINRGFASMNACLVIKACD</sequence>
<dbReference type="RefSeq" id="WP_058447285.1">
    <property type="nucleotide sequence ID" value="NZ_CAAAHT010000020.1"/>
</dbReference>
<dbReference type="EMBL" id="LNYB01000085">
    <property type="protein sequence ID" value="KTC94793.1"/>
    <property type="molecule type" value="Genomic_DNA"/>
</dbReference>
<dbReference type="EMBL" id="UASS01000009">
    <property type="protein sequence ID" value="SPX60412.1"/>
    <property type="molecule type" value="Genomic_DNA"/>
</dbReference>
<evidence type="ECO:0000256" key="1">
    <source>
        <dbReference type="ARBA" id="ARBA00005194"/>
    </source>
</evidence>
<evidence type="ECO:0000256" key="4">
    <source>
        <dbReference type="RuleBase" id="RU003694"/>
    </source>
</evidence>
<evidence type="ECO:0000259" key="5">
    <source>
        <dbReference type="PROSITE" id="PS52004"/>
    </source>
</evidence>
<evidence type="ECO:0000313" key="9">
    <source>
        <dbReference type="Proteomes" id="UP000251942"/>
    </source>
</evidence>
<dbReference type="Pfam" id="PF00109">
    <property type="entry name" value="ketoacyl-synt"/>
    <property type="match status" value="1"/>
</dbReference>
<dbReference type="Pfam" id="PF02801">
    <property type="entry name" value="Ketoacyl-synt_C"/>
    <property type="match status" value="1"/>
</dbReference>
<dbReference type="SMART" id="SM00825">
    <property type="entry name" value="PKS_KS"/>
    <property type="match status" value="1"/>
</dbReference>
<dbReference type="InterPro" id="IPR014030">
    <property type="entry name" value="Ketoacyl_synth_N"/>
</dbReference>
<evidence type="ECO:0000256" key="3">
    <source>
        <dbReference type="ARBA" id="ARBA00022679"/>
    </source>
</evidence>
<dbReference type="EC" id="2.3.1.41" evidence="7"/>